<name>A0A915DUT2_9BILA</name>
<dbReference type="AlphaFoldDB" id="A0A915DUT2"/>
<sequence length="199" mass="21750">MAPPLVSGGGSLTYSPTLALAKVFCQHPATIKPAVFKFKYPPSKRQLSSSIRMLVASVCIMAMFASTTLAAPAPTKTNNQEMQPDKRSFDSFNSRGFTGFDKRAFDSLASRGFLGFDKRAFDSFAGTFSGLDKRSFDSFNSRGFTGFDKRSPFDSFVGSGFTGMDKRNAFDSFNSRGFTGFDKRAFDSFNSRGFTGLTS</sequence>
<reference evidence="2" key="1">
    <citation type="submission" date="2022-11" db="UniProtKB">
        <authorList>
            <consortium name="WormBaseParasite"/>
        </authorList>
    </citation>
    <scope>IDENTIFICATION</scope>
</reference>
<dbReference type="WBParaSite" id="jg23407">
    <property type="protein sequence ID" value="jg23407"/>
    <property type="gene ID" value="jg23407"/>
</dbReference>
<protein>
    <submittedName>
        <fullName evidence="2">Uncharacterized protein</fullName>
    </submittedName>
</protein>
<dbReference type="Proteomes" id="UP000887574">
    <property type="component" value="Unplaced"/>
</dbReference>
<evidence type="ECO:0000313" key="2">
    <source>
        <dbReference type="WBParaSite" id="jg23407"/>
    </source>
</evidence>
<accession>A0A915DUT2</accession>
<evidence type="ECO:0000313" key="1">
    <source>
        <dbReference type="Proteomes" id="UP000887574"/>
    </source>
</evidence>
<organism evidence="1 2">
    <name type="scientific">Ditylenchus dipsaci</name>
    <dbReference type="NCBI Taxonomy" id="166011"/>
    <lineage>
        <taxon>Eukaryota</taxon>
        <taxon>Metazoa</taxon>
        <taxon>Ecdysozoa</taxon>
        <taxon>Nematoda</taxon>
        <taxon>Chromadorea</taxon>
        <taxon>Rhabditida</taxon>
        <taxon>Tylenchina</taxon>
        <taxon>Tylenchomorpha</taxon>
        <taxon>Sphaerularioidea</taxon>
        <taxon>Anguinidae</taxon>
        <taxon>Anguininae</taxon>
        <taxon>Ditylenchus</taxon>
    </lineage>
</organism>
<keyword evidence="1" id="KW-1185">Reference proteome</keyword>
<proteinExistence type="predicted"/>